<dbReference type="AlphaFoldDB" id="A0A182U993"/>
<accession>A0A182U993</accession>
<feature type="region of interest" description="Disordered" evidence="1">
    <location>
        <begin position="104"/>
        <end position="130"/>
    </location>
</feature>
<keyword evidence="3" id="KW-1185">Reference proteome</keyword>
<protein>
    <submittedName>
        <fullName evidence="2">Uncharacterized protein</fullName>
    </submittedName>
</protein>
<dbReference type="EnsemblMetazoa" id="AMEC016262-RA">
    <property type="protein sequence ID" value="AMEC016262-PA"/>
    <property type="gene ID" value="AMEC016262"/>
</dbReference>
<reference evidence="2" key="2">
    <citation type="submission" date="2020-05" db="UniProtKB">
        <authorList>
            <consortium name="EnsemblMetazoa"/>
        </authorList>
    </citation>
    <scope>IDENTIFICATION</scope>
    <source>
        <strain evidence="2">CM1001059</strain>
    </source>
</reference>
<evidence type="ECO:0000313" key="3">
    <source>
        <dbReference type="Proteomes" id="UP000075902"/>
    </source>
</evidence>
<sequence>MKTVPVATSTLGMVKNKRLSSSSPSTPVTGEGSGLVLGDVGTVGAILHHHVDGVAEAAVELAGLVSVEVTVVGGVGVALLDVRVLHNLVGRLLMSLRGDELLQTDDGGDDQGNLADDERLTGDDGDRVVDHGQDTSLDSHCSEEWSEVFLHLLAAFLDQTAGFLLAGGEHTRHVQLELVSVHEALGPLEQQLVDLGRGQLSQVVFAERRLVQSAGARFATVRLLHDRHTVDQLDAWQLDRPVGQLEGLHLDAL</sequence>
<dbReference type="Proteomes" id="UP000075902">
    <property type="component" value="Unassembled WGS sequence"/>
</dbReference>
<reference evidence="3" key="1">
    <citation type="submission" date="2014-01" db="EMBL/GenBank/DDBJ databases">
        <title>The Genome Sequence of Anopheles melas CM1001059_A (V2).</title>
        <authorList>
            <consortium name="The Broad Institute Genomics Platform"/>
            <person name="Neafsey D.E."/>
            <person name="Besansky N."/>
            <person name="Howell P."/>
            <person name="Walton C."/>
            <person name="Young S.K."/>
            <person name="Zeng Q."/>
            <person name="Gargeya S."/>
            <person name="Fitzgerald M."/>
            <person name="Haas B."/>
            <person name="Abouelleil A."/>
            <person name="Allen A.W."/>
            <person name="Alvarado L."/>
            <person name="Arachchi H.M."/>
            <person name="Berlin A.M."/>
            <person name="Chapman S.B."/>
            <person name="Gainer-Dewar J."/>
            <person name="Goldberg J."/>
            <person name="Griggs A."/>
            <person name="Gujja S."/>
            <person name="Hansen M."/>
            <person name="Howarth C."/>
            <person name="Imamovic A."/>
            <person name="Ireland A."/>
            <person name="Larimer J."/>
            <person name="McCowan C."/>
            <person name="Murphy C."/>
            <person name="Pearson M."/>
            <person name="Poon T.W."/>
            <person name="Priest M."/>
            <person name="Roberts A."/>
            <person name="Saif S."/>
            <person name="Shea T."/>
            <person name="Sisk P."/>
            <person name="Sykes S."/>
            <person name="Wortman J."/>
            <person name="Nusbaum C."/>
            <person name="Birren B."/>
        </authorList>
    </citation>
    <scope>NUCLEOTIDE SEQUENCE [LARGE SCALE GENOMIC DNA]</scope>
    <source>
        <strain evidence="3">CM1001059</strain>
    </source>
</reference>
<evidence type="ECO:0000256" key="1">
    <source>
        <dbReference type="SAM" id="MobiDB-lite"/>
    </source>
</evidence>
<evidence type="ECO:0000313" key="2">
    <source>
        <dbReference type="EnsemblMetazoa" id="AMEC016262-PA"/>
    </source>
</evidence>
<proteinExistence type="predicted"/>
<name>A0A182U993_9DIPT</name>
<organism evidence="2 3">
    <name type="scientific">Anopheles melas</name>
    <dbReference type="NCBI Taxonomy" id="34690"/>
    <lineage>
        <taxon>Eukaryota</taxon>
        <taxon>Metazoa</taxon>
        <taxon>Ecdysozoa</taxon>
        <taxon>Arthropoda</taxon>
        <taxon>Hexapoda</taxon>
        <taxon>Insecta</taxon>
        <taxon>Pterygota</taxon>
        <taxon>Neoptera</taxon>
        <taxon>Endopterygota</taxon>
        <taxon>Diptera</taxon>
        <taxon>Nematocera</taxon>
        <taxon>Culicoidea</taxon>
        <taxon>Culicidae</taxon>
        <taxon>Anophelinae</taxon>
        <taxon>Anopheles</taxon>
    </lineage>
</organism>
<feature type="compositionally biased region" description="Basic and acidic residues" evidence="1">
    <location>
        <begin position="116"/>
        <end position="130"/>
    </location>
</feature>
<dbReference type="VEuPathDB" id="VectorBase:AMEC016262"/>